<comment type="caution">
    <text evidence="2">The sequence shown here is derived from an EMBL/GenBank/DDBJ whole genome shotgun (WGS) entry which is preliminary data.</text>
</comment>
<dbReference type="Pfam" id="PF02720">
    <property type="entry name" value="DUF222"/>
    <property type="match status" value="1"/>
</dbReference>
<evidence type="ECO:0000259" key="1">
    <source>
        <dbReference type="Pfam" id="PF02720"/>
    </source>
</evidence>
<proteinExistence type="predicted"/>
<organism evidence="2 3">
    <name type="scientific">Microbacterium helvum</name>
    <dbReference type="NCBI Taxonomy" id="2773713"/>
    <lineage>
        <taxon>Bacteria</taxon>
        <taxon>Bacillati</taxon>
        <taxon>Actinomycetota</taxon>
        <taxon>Actinomycetes</taxon>
        <taxon>Micrococcales</taxon>
        <taxon>Microbacteriaceae</taxon>
        <taxon>Microbacterium</taxon>
    </lineage>
</organism>
<accession>A0ABR8NNV2</accession>
<evidence type="ECO:0000313" key="2">
    <source>
        <dbReference type="EMBL" id="MBD3942122.1"/>
    </source>
</evidence>
<sequence>MTDNETIVEGEPARLIIEAFEVIMANSHEHDGMLEFEGTIGGDAGAALVHALGRVTAELHAEDMRSFLPGGTRNNRTADQRSHDAFMLLMERVAAALEAATPPAPVPRA</sequence>
<dbReference type="InterPro" id="IPR003870">
    <property type="entry name" value="DUF222"/>
</dbReference>
<evidence type="ECO:0000313" key="3">
    <source>
        <dbReference type="Proteomes" id="UP000598426"/>
    </source>
</evidence>
<keyword evidence="3" id="KW-1185">Reference proteome</keyword>
<dbReference type="EMBL" id="JACXZS010000006">
    <property type="protein sequence ID" value="MBD3942122.1"/>
    <property type="molecule type" value="Genomic_DNA"/>
</dbReference>
<reference evidence="2 3" key="1">
    <citation type="submission" date="2020-09" db="EMBL/GenBank/DDBJ databases">
        <title>Isolation and identification of active actinomycetes.</title>
        <authorList>
            <person name="Li X."/>
        </authorList>
    </citation>
    <scope>NUCLEOTIDE SEQUENCE [LARGE SCALE GENOMIC DNA]</scope>
    <source>
        <strain evidence="2 3">NEAU-LLC</strain>
    </source>
</reference>
<gene>
    <name evidence="2" type="ORF">IF188_10475</name>
</gene>
<dbReference type="Proteomes" id="UP000598426">
    <property type="component" value="Unassembled WGS sequence"/>
</dbReference>
<dbReference type="RefSeq" id="WP_191171753.1">
    <property type="nucleotide sequence ID" value="NZ_JACXZS010000006.1"/>
</dbReference>
<name>A0ABR8NNV2_9MICO</name>
<protein>
    <submittedName>
        <fullName evidence="2">DUF222 domain-containing protein</fullName>
    </submittedName>
</protein>
<feature type="domain" description="DUF222" evidence="1">
    <location>
        <begin position="28"/>
        <end position="96"/>
    </location>
</feature>